<evidence type="ECO:0000313" key="2">
    <source>
        <dbReference type="EMBL" id="CAL6081193.1"/>
    </source>
</evidence>
<dbReference type="AlphaFoldDB" id="A0AA86U9L4"/>
<name>A0AA86U9L4_9EUKA</name>
<organism evidence="1">
    <name type="scientific">Hexamita inflata</name>
    <dbReference type="NCBI Taxonomy" id="28002"/>
    <lineage>
        <taxon>Eukaryota</taxon>
        <taxon>Metamonada</taxon>
        <taxon>Diplomonadida</taxon>
        <taxon>Hexamitidae</taxon>
        <taxon>Hexamitinae</taxon>
        <taxon>Hexamita</taxon>
    </lineage>
</organism>
<dbReference type="EMBL" id="CATOUU010000706">
    <property type="protein sequence ID" value="CAI9942732.1"/>
    <property type="molecule type" value="Genomic_DNA"/>
</dbReference>
<proteinExistence type="predicted"/>
<gene>
    <name evidence="1" type="ORF">HINF_LOCUS30377</name>
    <name evidence="2" type="ORF">HINF_LOCUS60225</name>
</gene>
<dbReference type="Proteomes" id="UP001642409">
    <property type="component" value="Unassembled WGS sequence"/>
</dbReference>
<reference evidence="2 3" key="2">
    <citation type="submission" date="2024-07" db="EMBL/GenBank/DDBJ databases">
        <authorList>
            <person name="Akdeniz Z."/>
        </authorList>
    </citation>
    <scope>NUCLEOTIDE SEQUENCE [LARGE SCALE GENOMIC DNA]</scope>
</reference>
<comment type="caution">
    <text evidence="1">The sequence shown here is derived from an EMBL/GenBank/DDBJ whole genome shotgun (WGS) entry which is preliminary data.</text>
</comment>
<evidence type="ECO:0000313" key="3">
    <source>
        <dbReference type="Proteomes" id="UP001642409"/>
    </source>
</evidence>
<reference evidence="1" key="1">
    <citation type="submission" date="2023-06" db="EMBL/GenBank/DDBJ databases">
        <authorList>
            <person name="Kurt Z."/>
        </authorList>
    </citation>
    <scope>NUCLEOTIDE SEQUENCE</scope>
</reference>
<sequence>MVVNSNSWVKHFPKVQLSLSETEQADFFTNSASKGGLEIVVPSLYYDFMQVQQKAVFAGKCGIFKAAERIPQHPSINKQACLLLSESCYYFFFYFQNTYIQYNLFIEYISASLQQLIGNNNFVRFK</sequence>
<protein>
    <submittedName>
        <fullName evidence="2">Hypothetical_protein</fullName>
    </submittedName>
</protein>
<keyword evidence="3" id="KW-1185">Reference proteome</keyword>
<accession>A0AA86U9L4</accession>
<evidence type="ECO:0000313" key="1">
    <source>
        <dbReference type="EMBL" id="CAI9942732.1"/>
    </source>
</evidence>
<dbReference type="EMBL" id="CAXDID020000351">
    <property type="protein sequence ID" value="CAL6081193.1"/>
    <property type="molecule type" value="Genomic_DNA"/>
</dbReference>